<dbReference type="PANTHER" id="PTHR35311:SF1">
    <property type="entry name" value="PROTEIN EMBRYO DEFECTIVE 1674"/>
    <property type="match status" value="1"/>
</dbReference>
<dbReference type="PANTHER" id="PTHR35311">
    <property type="entry name" value="KINETOCHORE-ASSOCIATED PROTEIN KNL-2 HOMOLOG"/>
    <property type="match status" value="1"/>
</dbReference>
<feature type="compositionally biased region" description="Basic and acidic residues" evidence="1">
    <location>
        <begin position="162"/>
        <end position="177"/>
    </location>
</feature>
<evidence type="ECO:0000313" key="4">
    <source>
        <dbReference type="Proteomes" id="UP000594263"/>
    </source>
</evidence>
<organism evidence="3 4">
    <name type="scientific">Kalanchoe fedtschenkoi</name>
    <name type="common">Lavender scallops</name>
    <name type="synonym">South American air plant</name>
    <dbReference type="NCBI Taxonomy" id="63787"/>
    <lineage>
        <taxon>Eukaryota</taxon>
        <taxon>Viridiplantae</taxon>
        <taxon>Streptophyta</taxon>
        <taxon>Embryophyta</taxon>
        <taxon>Tracheophyta</taxon>
        <taxon>Spermatophyta</taxon>
        <taxon>Magnoliopsida</taxon>
        <taxon>eudicotyledons</taxon>
        <taxon>Gunneridae</taxon>
        <taxon>Pentapetalae</taxon>
        <taxon>Saxifragales</taxon>
        <taxon>Crassulaceae</taxon>
        <taxon>Kalanchoe</taxon>
    </lineage>
</organism>
<dbReference type="AlphaFoldDB" id="A0A7N0TMF3"/>
<dbReference type="Proteomes" id="UP000594263">
    <property type="component" value="Unplaced"/>
</dbReference>
<dbReference type="InterPro" id="IPR053090">
    <property type="entry name" value="Centromere_KNL-2_homolog"/>
</dbReference>
<dbReference type="OMA" id="CESERQT"/>
<dbReference type="Pfam" id="PF09133">
    <property type="entry name" value="SANTA"/>
    <property type="match status" value="1"/>
</dbReference>
<reference evidence="3" key="1">
    <citation type="submission" date="2021-01" db="UniProtKB">
        <authorList>
            <consortium name="EnsemblPlants"/>
        </authorList>
    </citation>
    <scope>IDENTIFICATION</scope>
</reference>
<sequence>MDNAAYKPANSSSHFVKTVVLREWWLVRSREEYEGRTLAISGLPVNERAVRVFTSAPVVKRYSVFTVETADGVYVFLNGFINRLRTTEGGFSSEDFKDFLFGFPHNWELYARKKLVDNECLRPNIVVNVHGTTVIQSKRTENVSIPAEVDIEAVKATSRTPKNSDADEMQRTPREIGCETEILPPTGEGEEIPEQSRSRKHRRSETEVPRSPADIRKGTPLKLKTSQVESEKHSKNSDSKEISVNGLSLRGRKIAAIYSSVDISDDIPLKSESKKAMSRKHLDEKGGLVDETSNASQNFGASVVEDISSVKATPAANNSKNIGNSTKCEMGAISGVKDVKTKLSFDCEESASIQGGLDSPYLLTDISSMKKSRSGRLLLRPLEFWRNQKAIYDGSRQITGIVSGTLDSDKVSSPGRNRKRKC</sequence>
<feature type="compositionally biased region" description="Basic and acidic residues" evidence="1">
    <location>
        <begin position="204"/>
        <end position="217"/>
    </location>
</feature>
<dbReference type="EnsemblPlants" id="Kaladp0039s0597.3.v1.1">
    <property type="protein sequence ID" value="Kaladp0039s0597.3.v1.1"/>
    <property type="gene ID" value="Kaladp0039s0597.v1.1"/>
</dbReference>
<dbReference type="InterPro" id="IPR015216">
    <property type="entry name" value="SANTA"/>
</dbReference>
<dbReference type="Gramene" id="Kaladp0039s0597.1.v1.1">
    <property type="protein sequence ID" value="Kaladp0039s0597.1.v1.1"/>
    <property type="gene ID" value="Kaladp0039s0597.v1.1"/>
</dbReference>
<proteinExistence type="predicted"/>
<dbReference type="EnsemblPlants" id="Kaladp0039s0597.1.v1.1">
    <property type="protein sequence ID" value="Kaladp0039s0597.1.v1.1"/>
    <property type="gene ID" value="Kaladp0039s0597.v1.1"/>
</dbReference>
<protein>
    <recommendedName>
        <fullName evidence="2">SANTA domain-containing protein</fullName>
    </recommendedName>
</protein>
<dbReference type="Gramene" id="Kaladp0039s0597.3.v1.1">
    <property type="protein sequence ID" value="Kaladp0039s0597.3.v1.1"/>
    <property type="gene ID" value="Kaladp0039s0597.v1.1"/>
</dbReference>
<evidence type="ECO:0000313" key="3">
    <source>
        <dbReference type="EnsemblPlants" id="Kaladp0039s0597.1.v1.1"/>
    </source>
</evidence>
<feature type="domain" description="SANTA" evidence="2">
    <location>
        <begin position="19"/>
        <end position="108"/>
    </location>
</feature>
<name>A0A7N0TMF3_KALFE</name>
<evidence type="ECO:0000259" key="2">
    <source>
        <dbReference type="Pfam" id="PF09133"/>
    </source>
</evidence>
<accession>A0A7N0TMF3</accession>
<feature type="compositionally biased region" description="Basic and acidic residues" evidence="1">
    <location>
        <begin position="229"/>
        <end position="241"/>
    </location>
</feature>
<keyword evidence="4" id="KW-1185">Reference proteome</keyword>
<evidence type="ECO:0000256" key="1">
    <source>
        <dbReference type="SAM" id="MobiDB-lite"/>
    </source>
</evidence>
<feature type="region of interest" description="Disordered" evidence="1">
    <location>
        <begin position="156"/>
        <end position="241"/>
    </location>
</feature>